<dbReference type="AlphaFoldDB" id="A0A7I7WM64"/>
<dbReference type="PANTHER" id="PTHR48081:SF8">
    <property type="entry name" value="ALPHA_BETA HYDROLASE FOLD-3 DOMAIN-CONTAINING PROTEIN-RELATED"/>
    <property type="match status" value="1"/>
</dbReference>
<reference evidence="3 4" key="1">
    <citation type="journal article" date="2019" name="Emerg. Microbes Infect.">
        <title>Comprehensive subspecies identification of 175 nontuberculous mycobacteria species based on 7547 genomic profiles.</title>
        <authorList>
            <person name="Matsumoto Y."/>
            <person name="Kinjo T."/>
            <person name="Motooka D."/>
            <person name="Nabeya D."/>
            <person name="Jung N."/>
            <person name="Uechi K."/>
            <person name="Horii T."/>
            <person name="Iida T."/>
            <person name="Fujita J."/>
            <person name="Nakamura S."/>
        </authorList>
    </citation>
    <scope>NUCLEOTIDE SEQUENCE [LARGE SCALE GENOMIC DNA]</scope>
    <source>
        <strain evidence="3 4">JCM 12688</strain>
    </source>
</reference>
<dbReference type="GO" id="GO:0016787">
    <property type="term" value="F:hydrolase activity"/>
    <property type="evidence" value="ECO:0007669"/>
    <property type="project" value="UniProtKB-KW"/>
</dbReference>
<dbReference type="SUPFAM" id="SSF53474">
    <property type="entry name" value="alpha/beta-Hydrolases"/>
    <property type="match status" value="1"/>
</dbReference>
<name>A0A7I7WM64_MYCGU</name>
<keyword evidence="1" id="KW-0378">Hydrolase</keyword>
<organism evidence="3 4">
    <name type="scientific">Mycolicibacterium gadium</name>
    <name type="common">Mycobacterium gadium</name>
    <dbReference type="NCBI Taxonomy" id="1794"/>
    <lineage>
        <taxon>Bacteria</taxon>
        <taxon>Bacillati</taxon>
        <taxon>Actinomycetota</taxon>
        <taxon>Actinomycetes</taxon>
        <taxon>Mycobacteriales</taxon>
        <taxon>Mycobacteriaceae</taxon>
        <taxon>Mycolicibacterium</taxon>
    </lineage>
</organism>
<dbReference type="InterPro" id="IPR050300">
    <property type="entry name" value="GDXG_lipolytic_enzyme"/>
</dbReference>
<sequence>MGMSNAAANFMELATLPMRRYAARRKSLAAAAPELRAPLLVVPPVPLNRATLSMARFMTGVGELAVPAVRLLTGRDPASGPGISASRRRLDAAGVDLLVQEPTEHPAPRPGVLWLHGGGMVSGSALSEASLAGGLVTALGAVAVSPDYRLAPENPFPAGLDDCMATLRWMVEHSDELGIDPDRIAVCGGSAGGGLAAAVAQRAYDEGIPVRVQGLIYPMLDDRTTLHDNHHGKGELTWSAASNKWAWTAYLGREPRLADAPDYAAPARRSDLTGLPPTWIGVGDLDVFHDENVAYAERLAAAAVPCKLVTVPGMYHGADGIARKASSMQDFYSSMVEFLGSHLMETSSPPVGGRGHHI</sequence>
<dbReference type="Proteomes" id="UP000466187">
    <property type="component" value="Chromosome"/>
</dbReference>
<dbReference type="KEGG" id="mgad:MGAD_24170"/>
<accession>A0A7I7WM64</accession>
<evidence type="ECO:0000259" key="2">
    <source>
        <dbReference type="Pfam" id="PF07859"/>
    </source>
</evidence>
<protein>
    <submittedName>
        <fullName evidence="3">Esterase</fullName>
    </submittedName>
</protein>
<dbReference type="EMBL" id="AP022608">
    <property type="protein sequence ID" value="BBZ18082.1"/>
    <property type="molecule type" value="Genomic_DNA"/>
</dbReference>
<dbReference type="Gene3D" id="3.40.50.1820">
    <property type="entry name" value="alpha/beta hydrolase"/>
    <property type="match status" value="1"/>
</dbReference>
<evidence type="ECO:0000256" key="1">
    <source>
        <dbReference type="ARBA" id="ARBA00022801"/>
    </source>
</evidence>
<evidence type="ECO:0000313" key="3">
    <source>
        <dbReference type="EMBL" id="BBZ18082.1"/>
    </source>
</evidence>
<gene>
    <name evidence="3" type="ORF">MGAD_24170</name>
</gene>
<dbReference type="PANTHER" id="PTHR48081">
    <property type="entry name" value="AB HYDROLASE SUPERFAMILY PROTEIN C4A8.06C"/>
    <property type="match status" value="1"/>
</dbReference>
<dbReference type="InterPro" id="IPR013094">
    <property type="entry name" value="AB_hydrolase_3"/>
</dbReference>
<feature type="domain" description="Alpha/beta hydrolase fold-3" evidence="2">
    <location>
        <begin position="112"/>
        <end position="317"/>
    </location>
</feature>
<evidence type="ECO:0000313" key="4">
    <source>
        <dbReference type="Proteomes" id="UP000466187"/>
    </source>
</evidence>
<dbReference type="Pfam" id="PF07859">
    <property type="entry name" value="Abhydrolase_3"/>
    <property type="match status" value="1"/>
</dbReference>
<dbReference type="InterPro" id="IPR029058">
    <property type="entry name" value="AB_hydrolase_fold"/>
</dbReference>
<proteinExistence type="predicted"/>